<keyword evidence="2" id="KW-0223">Dioxygenase</keyword>
<name>A0ABX2BI88_9BURK</name>
<evidence type="ECO:0000256" key="3">
    <source>
        <dbReference type="ARBA" id="ARBA00023002"/>
    </source>
</evidence>
<dbReference type="Pfam" id="PF05118">
    <property type="entry name" value="Asp_Arg_Hydrox"/>
    <property type="match status" value="1"/>
</dbReference>
<comment type="caution">
    <text evidence="6">The sequence shown here is derived from an EMBL/GenBank/DDBJ whole genome shotgun (WGS) entry which is preliminary data.</text>
</comment>
<reference evidence="6 7" key="1">
    <citation type="submission" date="2019-11" db="EMBL/GenBank/DDBJ databases">
        <title>Metabolism of dissolved organic matter in forest soils.</title>
        <authorList>
            <person name="Cyle K.T."/>
            <person name="Wilhelm R.C."/>
            <person name="Martinez C.E."/>
        </authorList>
    </citation>
    <scope>NUCLEOTIDE SEQUENCE [LARGE SCALE GENOMIC DNA]</scope>
    <source>
        <strain evidence="6 7">1N</strain>
    </source>
</reference>
<feature type="transmembrane region" description="Helical" evidence="4">
    <location>
        <begin position="280"/>
        <end position="299"/>
    </location>
</feature>
<organism evidence="6 7">
    <name type="scientific">Paraburkholderia solitsugae</name>
    <dbReference type="NCBI Taxonomy" id="2675748"/>
    <lineage>
        <taxon>Bacteria</taxon>
        <taxon>Pseudomonadati</taxon>
        <taxon>Pseudomonadota</taxon>
        <taxon>Betaproteobacteria</taxon>
        <taxon>Burkholderiales</taxon>
        <taxon>Burkholderiaceae</taxon>
        <taxon>Paraburkholderia</taxon>
    </lineage>
</organism>
<feature type="domain" description="Aspartyl/asparaginy/proline hydroxylase" evidence="5">
    <location>
        <begin position="70"/>
        <end position="223"/>
    </location>
</feature>
<evidence type="ECO:0000313" key="7">
    <source>
        <dbReference type="Proteomes" id="UP000652198"/>
    </source>
</evidence>
<evidence type="ECO:0000256" key="1">
    <source>
        <dbReference type="ARBA" id="ARBA00007730"/>
    </source>
</evidence>
<evidence type="ECO:0000259" key="5">
    <source>
        <dbReference type="Pfam" id="PF05118"/>
    </source>
</evidence>
<dbReference type="SUPFAM" id="SSF51197">
    <property type="entry name" value="Clavaminate synthase-like"/>
    <property type="match status" value="1"/>
</dbReference>
<keyword evidence="7" id="KW-1185">Reference proteome</keyword>
<evidence type="ECO:0000256" key="4">
    <source>
        <dbReference type="SAM" id="Phobius"/>
    </source>
</evidence>
<dbReference type="RefSeq" id="WP_172309150.1">
    <property type="nucleotide sequence ID" value="NZ_WOEY01000017.1"/>
</dbReference>
<sequence>MRWTVLALFLLCAVYTHRRGKARHGSFFRQLGDHSTFIAPLNLFVYLFSSVPNTPFVSTQYFPELAVLREHWRTLREEALALSDASRIRAADQYNDIGFNSFFRTGWKRFYLKWYGTPHSSAMELCPRTIELLEQVPMVRAAMFAMLPSGGTLNPHRDPFAGSLRYHLGLVTPNDDRCAIVVDGISYSWRDGEDTVFDETYLHHAANRTGYDRIILFCDIERPMKYRWAKTISRMAGGLLMRAAASPNEVGDHTGGLNHAFRYLYAIRLVGKRLKSWNRIVYYIVKWCLFIGVATAVLWH</sequence>
<accession>A0ABX2BI88</accession>
<keyword evidence="4" id="KW-1133">Transmembrane helix</keyword>
<gene>
    <name evidence="6" type="ORF">GNZ12_04175</name>
</gene>
<dbReference type="Gene3D" id="2.60.120.330">
    <property type="entry name" value="B-lactam Antibiotic, Isopenicillin N Synthase, Chain"/>
    <property type="match status" value="1"/>
</dbReference>
<dbReference type="InterPro" id="IPR027443">
    <property type="entry name" value="IPNS-like_sf"/>
</dbReference>
<keyword evidence="4" id="KW-0812">Transmembrane</keyword>
<dbReference type="EMBL" id="WOEY01000017">
    <property type="protein sequence ID" value="NPT40519.1"/>
    <property type="molecule type" value="Genomic_DNA"/>
</dbReference>
<evidence type="ECO:0000256" key="2">
    <source>
        <dbReference type="ARBA" id="ARBA00022964"/>
    </source>
</evidence>
<keyword evidence="3" id="KW-0560">Oxidoreductase</keyword>
<keyword evidence="4" id="KW-0472">Membrane</keyword>
<dbReference type="PANTHER" id="PTHR46332:SF5">
    <property type="entry name" value="ASPARTATE BETA-HYDROXYLASE DOMAIN CONTAINING 2"/>
    <property type="match status" value="1"/>
</dbReference>
<dbReference type="InterPro" id="IPR007803">
    <property type="entry name" value="Asp/Arg/Pro-Hydrxlase"/>
</dbReference>
<proteinExistence type="inferred from homology"/>
<protein>
    <submittedName>
        <fullName evidence="6">Lipid A hydroxylase LpxO</fullName>
    </submittedName>
</protein>
<dbReference type="PANTHER" id="PTHR46332">
    <property type="entry name" value="ASPARTATE BETA-HYDROXYLASE DOMAIN-CONTAINING PROTEIN 2"/>
    <property type="match status" value="1"/>
</dbReference>
<dbReference type="InterPro" id="IPR051821">
    <property type="entry name" value="Asp/Asn_beta-hydroxylase"/>
</dbReference>
<evidence type="ECO:0000313" key="6">
    <source>
        <dbReference type="EMBL" id="NPT40519.1"/>
    </source>
</evidence>
<comment type="similarity">
    <text evidence="1">Belongs to the aspartyl/asparaginyl beta-hydroxylase family.</text>
</comment>
<dbReference type="Proteomes" id="UP000652198">
    <property type="component" value="Unassembled WGS sequence"/>
</dbReference>